<feature type="chain" id="PRO_5046869216" evidence="1">
    <location>
        <begin position="24"/>
        <end position="313"/>
    </location>
</feature>
<evidence type="ECO:0000259" key="2">
    <source>
        <dbReference type="Pfam" id="PF00561"/>
    </source>
</evidence>
<keyword evidence="1" id="KW-0732">Signal</keyword>
<keyword evidence="3" id="KW-0378">Hydrolase</keyword>
<dbReference type="RefSeq" id="WP_369331289.1">
    <property type="nucleotide sequence ID" value="NZ_JAULBC010000007.1"/>
</dbReference>
<protein>
    <submittedName>
        <fullName evidence="3">Alpha/beta hydrolase</fullName>
    </submittedName>
</protein>
<dbReference type="InterPro" id="IPR000073">
    <property type="entry name" value="AB_hydrolase_1"/>
</dbReference>
<accession>A0ABV3ZJ21</accession>
<dbReference type="EMBL" id="JAULBC010000007">
    <property type="protein sequence ID" value="MEX6689882.1"/>
    <property type="molecule type" value="Genomic_DNA"/>
</dbReference>
<proteinExistence type="predicted"/>
<dbReference type="PROSITE" id="PS51257">
    <property type="entry name" value="PROKAR_LIPOPROTEIN"/>
    <property type="match status" value="1"/>
</dbReference>
<keyword evidence="4" id="KW-1185">Reference proteome</keyword>
<dbReference type="SUPFAM" id="SSF53474">
    <property type="entry name" value="alpha/beta-Hydrolases"/>
    <property type="match status" value="1"/>
</dbReference>
<dbReference type="PANTHER" id="PTHR43433">
    <property type="entry name" value="HYDROLASE, ALPHA/BETA FOLD FAMILY PROTEIN"/>
    <property type="match status" value="1"/>
</dbReference>
<evidence type="ECO:0000313" key="4">
    <source>
        <dbReference type="Proteomes" id="UP001560573"/>
    </source>
</evidence>
<feature type="domain" description="AB hydrolase-1" evidence="2">
    <location>
        <begin position="67"/>
        <end position="296"/>
    </location>
</feature>
<dbReference type="Pfam" id="PF00561">
    <property type="entry name" value="Abhydrolase_1"/>
    <property type="match status" value="1"/>
</dbReference>
<dbReference type="GO" id="GO:0016787">
    <property type="term" value="F:hydrolase activity"/>
    <property type="evidence" value="ECO:0007669"/>
    <property type="project" value="UniProtKB-KW"/>
</dbReference>
<dbReference type="InterPro" id="IPR050471">
    <property type="entry name" value="AB_hydrolase"/>
</dbReference>
<feature type="signal peptide" evidence="1">
    <location>
        <begin position="1"/>
        <end position="23"/>
    </location>
</feature>
<evidence type="ECO:0000256" key="1">
    <source>
        <dbReference type="SAM" id="SignalP"/>
    </source>
</evidence>
<dbReference type="PANTHER" id="PTHR43433:SF5">
    <property type="entry name" value="AB HYDROLASE-1 DOMAIN-CONTAINING PROTEIN"/>
    <property type="match status" value="1"/>
</dbReference>
<gene>
    <name evidence="3" type="ORF">QTN47_20410</name>
</gene>
<evidence type="ECO:0000313" key="3">
    <source>
        <dbReference type="EMBL" id="MEX6689882.1"/>
    </source>
</evidence>
<comment type="caution">
    <text evidence="3">The sequence shown here is derived from an EMBL/GenBank/DDBJ whole genome shotgun (WGS) entry which is preliminary data.</text>
</comment>
<dbReference type="Gene3D" id="3.40.50.1820">
    <property type="entry name" value="alpha/beta hydrolase"/>
    <property type="match status" value="1"/>
</dbReference>
<dbReference type="Proteomes" id="UP001560573">
    <property type="component" value="Unassembled WGS sequence"/>
</dbReference>
<name>A0ABV3ZJ21_9BACT</name>
<dbReference type="InterPro" id="IPR029058">
    <property type="entry name" value="AB_hydrolase_fold"/>
</dbReference>
<organism evidence="3 4">
    <name type="scientific">Danxiaibacter flavus</name>
    <dbReference type="NCBI Taxonomy" id="3049108"/>
    <lineage>
        <taxon>Bacteria</taxon>
        <taxon>Pseudomonadati</taxon>
        <taxon>Bacteroidota</taxon>
        <taxon>Chitinophagia</taxon>
        <taxon>Chitinophagales</taxon>
        <taxon>Chitinophagaceae</taxon>
        <taxon>Danxiaibacter</taxon>
    </lineage>
</organism>
<reference evidence="3 4" key="1">
    <citation type="submission" date="2023-07" db="EMBL/GenBank/DDBJ databases">
        <authorList>
            <person name="Lian W.-H."/>
        </authorList>
    </citation>
    <scope>NUCLEOTIDE SEQUENCE [LARGE SCALE GENOMIC DNA]</scope>
    <source>
        <strain evidence="3 4">SYSU DXS3180</strain>
    </source>
</reference>
<dbReference type="PRINTS" id="PR00111">
    <property type="entry name" value="ABHYDROLASE"/>
</dbReference>
<sequence>MKNNIVKNFIVLILLGLSIVSCKKDNFPGSGPDKGITDYHQNAVTQFIAAGKTNFAYRILGKQTGIPLVMVSALGNSMDDWDPVITNGLAQQYKVIIFDIQGVGSSSGVTPDNIPDMAKGVVTFIQALGYTKVNLLGFSMGSFITQQIASANPALVNKIILTGTGPKGAEGLSNLPNILATTVGLTPEQVFLASFFAPSEGSQTAGKLSYERIQKRTVNRDAPVSQESATAGLKAVLGWAQPDPTALEELKKLTKPVLIAQGEKDFLVPVVNAINMANSIPGSQLIVYHDAAHGAIYQYHDEFIRAASEFLTK</sequence>